<feature type="compositionally biased region" description="Basic residues" evidence="1">
    <location>
        <begin position="119"/>
        <end position="128"/>
    </location>
</feature>
<keyword evidence="3" id="KW-1185">Reference proteome</keyword>
<evidence type="ECO:0000313" key="2">
    <source>
        <dbReference type="EMBL" id="GAA4777030.1"/>
    </source>
</evidence>
<organism evidence="2 3">
    <name type="scientific">Actinomycetospora chlora</name>
    <dbReference type="NCBI Taxonomy" id="663608"/>
    <lineage>
        <taxon>Bacteria</taxon>
        <taxon>Bacillati</taxon>
        <taxon>Actinomycetota</taxon>
        <taxon>Actinomycetes</taxon>
        <taxon>Pseudonocardiales</taxon>
        <taxon>Pseudonocardiaceae</taxon>
        <taxon>Actinomycetospora</taxon>
    </lineage>
</organism>
<evidence type="ECO:0000256" key="1">
    <source>
        <dbReference type="SAM" id="MobiDB-lite"/>
    </source>
</evidence>
<feature type="compositionally biased region" description="Gly residues" evidence="1">
    <location>
        <begin position="1"/>
        <end position="10"/>
    </location>
</feature>
<feature type="compositionally biased region" description="Basic and acidic residues" evidence="1">
    <location>
        <begin position="11"/>
        <end position="33"/>
    </location>
</feature>
<dbReference type="Proteomes" id="UP001500928">
    <property type="component" value="Unassembled WGS sequence"/>
</dbReference>
<accession>A0ABP9AA61</accession>
<name>A0ABP9AA61_9PSEU</name>
<dbReference type="EMBL" id="BAABHO010000004">
    <property type="protein sequence ID" value="GAA4777030.1"/>
    <property type="molecule type" value="Genomic_DNA"/>
</dbReference>
<protein>
    <submittedName>
        <fullName evidence="2">Uncharacterized protein</fullName>
    </submittedName>
</protein>
<comment type="caution">
    <text evidence="2">The sequence shown here is derived from an EMBL/GenBank/DDBJ whole genome shotgun (WGS) entry which is preliminary data.</text>
</comment>
<feature type="compositionally biased region" description="Basic residues" evidence="1">
    <location>
        <begin position="98"/>
        <end position="107"/>
    </location>
</feature>
<feature type="compositionally biased region" description="Basic residues" evidence="1">
    <location>
        <begin position="37"/>
        <end position="46"/>
    </location>
</feature>
<evidence type="ECO:0000313" key="3">
    <source>
        <dbReference type="Proteomes" id="UP001500928"/>
    </source>
</evidence>
<reference evidence="3" key="1">
    <citation type="journal article" date="2019" name="Int. J. Syst. Evol. Microbiol.">
        <title>The Global Catalogue of Microorganisms (GCM) 10K type strain sequencing project: providing services to taxonomists for standard genome sequencing and annotation.</title>
        <authorList>
            <consortium name="The Broad Institute Genomics Platform"/>
            <consortium name="The Broad Institute Genome Sequencing Center for Infectious Disease"/>
            <person name="Wu L."/>
            <person name="Ma J."/>
        </authorList>
    </citation>
    <scope>NUCLEOTIDE SEQUENCE [LARGE SCALE GENOMIC DNA]</scope>
    <source>
        <strain evidence="3">JCM 17979</strain>
    </source>
</reference>
<sequence length="128" mass="14109">MPEGAVGVGEPGRDERGDREVRDEHRRVVDRRAVVMRVHHGLRAHRQAQVQGELTTGEDGDERGDRAGAHADEGGGREDGERRTQGYGGGDERAPGRAVRRRAQQRRHQAEQQGAGRRGSIRCHGAPR</sequence>
<proteinExistence type="predicted"/>
<feature type="compositionally biased region" description="Basic and acidic residues" evidence="1">
    <location>
        <begin position="63"/>
        <end position="95"/>
    </location>
</feature>
<gene>
    <name evidence="2" type="ORF">GCM10023200_07220</name>
</gene>
<feature type="region of interest" description="Disordered" evidence="1">
    <location>
        <begin position="1"/>
        <end position="128"/>
    </location>
</feature>